<sequence>MRDNASTRARTGTRDCALLGMPWTRQALRETRPRRVRHSYEAILATRCLKAAVSPADSRGSGPTGCGLRGQGSAFQTVCLQLLHPCPKCGSSIQQFTSPPFGDDRLCRRGTEKRFCPAATAARYRSLPEGLPPSRTRKIDPQDCEAGSWTTPVAEGQFLAARPTRFHLYQSSAGFGSRTTRSRIAPVAGELVH</sequence>
<organism evidence="1 2">
    <name type="scientific">Pleurodeles waltl</name>
    <name type="common">Iberian ribbed newt</name>
    <dbReference type="NCBI Taxonomy" id="8319"/>
    <lineage>
        <taxon>Eukaryota</taxon>
        <taxon>Metazoa</taxon>
        <taxon>Chordata</taxon>
        <taxon>Craniata</taxon>
        <taxon>Vertebrata</taxon>
        <taxon>Euteleostomi</taxon>
        <taxon>Amphibia</taxon>
        <taxon>Batrachia</taxon>
        <taxon>Caudata</taxon>
        <taxon>Salamandroidea</taxon>
        <taxon>Salamandridae</taxon>
        <taxon>Pleurodelinae</taxon>
        <taxon>Pleurodeles</taxon>
    </lineage>
</organism>
<name>A0AAV7KWH9_PLEWA</name>
<reference evidence="1" key="1">
    <citation type="journal article" date="2022" name="bioRxiv">
        <title>Sequencing and chromosome-scale assembly of the giantPleurodeles waltlgenome.</title>
        <authorList>
            <person name="Brown T."/>
            <person name="Elewa A."/>
            <person name="Iarovenko S."/>
            <person name="Subramanian E."/>
            <person name="Araus A.J."/>
            <person name="Petzold A."/>
            <person name="Susuki M."/>
            <person name="Suzuki K.-i.T."/>
            <person name="Hayashi T."/>
            <person name="Toyoda A."/>
            <person name="Oliveira C."/>
            <person name="Osipova E."/>
            <person name="Leigh N.D."/>
            <person name="Simon A."/>
            <person name="Yun M.H."/>
        </authorList>
    </citation>
    <scope>NUCLEOTIDE SEQUENCE</scope>
    <source>
        <strain evidence="1">20211129_DDA</strain>
        <tissue evidence="1">Liver</tissue>
    </source>
</reference>
<proteinExistence type="predicted"/>
<keyword evidence="2" id="KW-1185">Reference proteome</keyword>
<dbReference type="EMBL" id="JANPWB010000016">
    <property type="protein sequence ID" value="KAJ1083273.1"/>
    <property type="molecule type" value="Genomic_DNA"/>
</dbReference>
<accession>A0AAV7KWH9</accession>
<protein>
    <submittedName>
        <fullName evidence="1">Uncharacterized protein</fullName>
    </submittedName>
</protein>
<dbReference type="AlphaFoldDB" id="A0AAV7KWH9"/>
<dbReference type="Proteomes" id="UP001066276">
    <property type="component" value="Chromosome 12"/>
</dbReference>
<evidence type="ECO:0000313" key="1">
    <source>
        <dbReference type="EMBL" id="KAJ1083273.1"/>
    </source>
</evidence>
<comment type="caution">
    <text evidence="1">The sequence shown here is derived from an EMBL/GenBank/DDBJ whole genome shotgun (WGS) entry which is preliminary data.</text>
</comment>
<evidence type="ECO:0000313" key="2">
    <source>
        <dbReference type="Proteomes" id="UP001066276"/>
    </source>
</evidence>
<gene>
    <name evidence="1" type="ORF">NDU88_003432</name>
</gene>